<accession>A0A4S3PZP2</accession>
<organism evidence="1 2">
    <name type="scientific">Bacillus timonensis</name>
    <dbReference type="NCBI Taxonomy" id="1033734"/>
    <lineage>
        <taxon>Bacteria</taxon>
        <taxon>Bacillati</taxon>
        <taxon>Bacillota</taxon>
        <taxon>Bacilli</taxon>
        <taxon>Bacillales</taxon>
        <taxon>Bacillaceae</taxon>
        <taxon>Bacillus</taxon>
    </lineage>
</organism>
<proteinExistence type="predicted"/>
<name>A0A4S3PZP2_9BACI</name>
<dbReference type="Proteomes" id="UP000306477">
    <property type="component" value="Unassembled WGS sequence"/>
</dbReference>
<reference evidence="1 2" key="1">
    <citation type="journal article" date="2019" name="Indoor Air">
        <title>Impacts of indoor surface finishes on bacterial viability.</title>
        <authorList>
            <person name="Hu J."/>
            <person name="Maamar S.B."/>
            <person name="Glawe A.J."/>
            <person name="Gottel N."/>
            <person name="Gilbert J.A."/>
            <person name="Hartmann E.M."/>
        </authorList>
    </citation>
    <scope>NUCLEOTIDE SEQUENCE [LARGE SCALE GENOMIC DNA]</scope>
    <source>
        <strain evidence="1 2">AF060A6</strain>
    </source>
</reference>
<dbReference type="STRING" id="1033734.GCA_000285535_04151"/>
<evidence type="ECO:0000313" key="2">
    <source>
        <dbReference type="Proteomes" id="UP000306477"/>
    </source>
</evidence>
<dbReference type="AlphaFoldDB" id="A0A4S3PZP2"/>
<dbReference type="Pfam" id="PF11007">
    <property type="entry name" value="CotJA"/>
    <property type="match status" value="1"/>
</dbReference>
<sequence>MFTTRKAYYPYVSPFDPCKPITPKTYVTPPNLYIPFQPANLPQFSPKEALYTGTLWKLFYDPYYGPYEPKREVESQ</sequence>
<protein>
    <submittedName>
        <fullName evidence="1">Spore coat associated protein CotJA</fullName>
    </submittedName>
</protein>
<keyword evidence="2" id="KW-1185">Reference proteome</keyword>
<dbReference type="EMBL" id="SLUB01000002">
    <property type="protein sequence ID" value="THE15056.1"/>
    <property type="molecule type" value="Genomic_DNA"/>
</dbReference>
<dbReference type="InterPro" id="IPR020256">
    <property type="entry name" value="Spore_coat_CotJA"/>
</dbReference>
<comment type="caution">
    <text evidence="1">The sequence shown here is derived from an EMBL/GenBank/DDBJ whole genome shotgun (WGS) entry which is preliminary data.</text>
</comment>
<dbReference type="OrthoDB" id="2376696at2"/>
<dbReference type="RefSeq" id="WP_136377909.1">
    <property type="nucleotide sequence ID" value="NZ_SLUB01000002.1"/>
</dbReference>
<evidence type="ECO:0000313" key="1">
    <source>
        <dbReference type="EMBL" id="THE15056.1"/>
    </source>
</evidence>
<gene>
    <name evidence="1" type="ORF">E1I69_01715</name>
</gene>